<reference evidence="4" key="1">
    <citation type="submission" date="2023-03" db="EMBL/GenBank/DDBJ databases">
        <title>Mating type loci evolution in Malassezia.</title>
        <authorList>
            <person name="Coelho M.A."/>
        </authorList>
    </citation>
    <scope>NUCLEOTIDE SEQUENCE</scope>
    <source>
        <strain evidence="4">CBS 9557</strain>
    </source>
</reference>
<dbReference type="InterPro" id="IPR011422">
    <property type="entry name" value="BRAP2/ETP1_RRM"/>
</dbReference>
<organism evidence="4 5">
    <name type="scientific">Malassezia nana</name>
    <dbReference type="NCBI Taxonomy" id="180528"/>
    <lineage>
        <taxon>Eukaryota</taxon>
        <taxon>Fungi</taxon>
        <taxon>Dikarya</taxon>
        <taxon>Basidiomycota</taxon>
        <taxon>Ustilaginomycotina</taxon>
        <taxon>Malasseziomycetes</taxon>
        <taxon>Malasseziales</taxon>
        <taxon>Malasseziaceae</taxon>
        <taxon>Malassezia</taxon>
    </lineage>
</organism>
<dbReference type="Pfam" id="PF07576">
    <property type="entry name" value="BRAP2"/>
    <property type="match status" value="1"/>
</dbReference>
<feature type="region of interest" description="Disordered" evidence="2">
    <location>
        <begin position="411"/>
        <end position="435"/>
    </location>
</feature>
<gene>
    <name evidence="4" type="ORF">MNAN1_001857</name>
</gene>
<keyword evidence="5" id="KW-1185">Reference proteome</keyword>
<evidence type="ECO:0000313" key="4">
    <source>
        <dbReference type="EMBL" id="WFD26868.1"/>
    </source>
</evidence>
<evidence type="ECO:0000256" key="1">
    <source>
        <dbReference type="SAM" id="Coils"/>
    </source>
</evidence>
<keyword evidence="4" id="KW-0808">Transferase</keyword>
<name>A0AAF0EM33_9BASI</name>
<dbReference type="GO" id="GO:0061630">
    <property type="term" value="F:ubiquitin protein ligase activity"/>
    <property type="evidence" value="ECO:0007669"/>
    <property type="project" value="UniProtKB-EC"/>
</dbReference>
<accession>A0AAF0EM33</accession>
<protein>
    <submittedName>
        <fullName evidence="4">RING-type E3 ubiquitin transferase</fullName>
        <ecNumber evidence="4">2.3.2.27</ecNumber>
    </submittedName>
</protein>
<evidence type="ECO:0000259" key="3">
    <source>
        <dbReference type="Pfam" id="PF07576"/>
    </source>
</evidence>
<feature type="domain" description="BRCA1-associated 2/ETP1 RRM" evidence="3">
    <location>
        <begin position="74"/>
        <end position="145"/>
    </location>
</feature>
<dbReference type="PANTHER" id="PTHR24007:SF7">
    <property type="entry name" value="BRCA1-ASSOCIATED PROTEIN"/>
    <property type="match status" value="1"/>
</dbReference>
<dbReference type="GO" id="GO:0007265">
    <property type="term" value="P:Ras protein signal transduction"/>
    <property type="evidence" value="ECO:0007669"/>
    <property type="project" value="TreeGrafter"/>
</dbReference>
<dbReference type="AlphaFoldDB" id="A0AAF0EM33"/>
<dbReference type="GO" id="GO:0005737">
    <property type="term" value="C:cytoplasm"/>
    <property type="evidence" value="ECO:0007669"/>
    <property type="project" value="TreeGrafter"/>
</dbReference>
<feature type="coiled-coil region" evidence="1">
    <location>
        <begin position="307"/>
        <end position="390"/>
    </location>
</feature>
<dbReference type="EMBL" id="CP119894">
    <property type="protein sequence ID" value="WFD26868.1"/>
    <property type="molecule type" value="Genomic_DNA"/>
</dbReference>
<evidence type="ECO:0000313" key="5">
    <source>
        <dbReference type="Proteomes" id="UP001213623"/>
    </source>
</evidence>
<dbReference type="Proteomes" id="UP001213623">
    <property type="component" value="Chromosome 3"/>
</dbReference>
<evidence type="ECO:0000256" key="2">
    <source>
        <dbReference type="SAM" id="MobiDB-lite"/>
    </source>
</evidence>
<dbReference type="GO" id="GO:0016567">
    <property type="term" value="P:protein ubiquitination"/>
    <property type="evidence" value="ECO:0007669"/>
    <property type="project" value="TreeGrafter"/>
</dbReference>
<feature type="region of interest" description="Disordered" evidence="2">
    <location>
        <begin position="228"/>
        <end position="253"/>
    </location>
</feature>
<proteinExistence type="predicted"/>
<sequence length="435" mass="48950">MNFPSKQAENTFAKFEKVDSFQADPADELYGDEKTVVDVPFGIVHLFRNLREATSEDKHSTSSAESTMPDEDIGTILAMINVSSSMSASRLLSFVGPALATMQHVRLIHQTQRGLHLMLMKFYEAVDAEEFFKMFHGRLFDTLDPSQKQGLHLMLRSAHCAKVKHIWHLYCLEVDTQRVWDYAGDGYVHRLIQSKTGGKLVELPSASDAAALTPERLWNARYPGALDRGSNSVAHSHADERSPTRESENEADDMDLLRQKMEALGTEYSNMIVSQLDSQRVFYESQMKTLRANSVTAEEHQAICKERETLESMQVRLQEEIRSLHNELDAVRSTSSKQATQLKRALEALTKAKKDLADEKSVSDGLYAHVQQLQSNQNKLQGEVADLQEQLRDVMFFVSARQKIEQGDDALGMAGGDVVVPDKSDGSKGRSRRKR</sequence>
<dbReference type="EC" id="2.3.2.27" evidence="4"/>
<feature type="compositionally biased region" description="Basic and acidic residues" evidence="2">
    <location>
        <begin position="236"/>
        <end position="248"/>
    </location>
</feature>
<keyword evidence="4" id="KW-0012">Acyltransferase</keyword>
<keyword evidence="1" id="KW-0175">Coiled coil</keyword>
<dbReference type="PANTHER" id="PTHR24007">
    <property type="entry name" value="BRCA1-ASSOCIATED PROTEIN"/>
    <property type="match status" value="1"/>
</dbReference>